<evidence type="ECO:0000313" key="3">
    <source>
        <dbReference type="Ensembl" id="ENSCINP00000007821.3"/>
    </source>
</evidence>
<dbReference type="SUPFAM" id="SSF81321">
    <property type="entry name" value="Family A G protein-coupled receptor-like"/>
    <property type="match status" value="1"/>
</dbReference>
<evidence type="ECO:0000313" key="4">
    <source>
        <dbReference type="Proteomes" id="UP000008144"/>
    </source>
</evidence>
<feature type="region of interest" description="Disordered" evidence="1">
    <location>
        <begin position="24"/>
        <end position="45"/>
    </location>
</feature>
<evidence type="ECO:0000256" key="1">
    <source>
        <dbReference type="SAM" id="MobiDB-lite"/>
    </source>
</evidence>
<keyword evidence="2" id="KW-0472">Membrane</keyword>
<feature type="compositionally biased region" description="Basic and acidic residues" evidence="1">
    <location>
        <begin position="24"/>
        <end position="35"/>
    </location>
</feature>
<name>F7AVG2_CIOIN</name>
<sequence length="188" mass="21244">MTSQRNSLSAAPSIHVLIDCKKCSSETDPSRHNTEEPTNIEEPTPKSNEIANLIAKERSGIISEPVTPRTKGKDNLGVKVEIKYLQVGKKKRINKKEKEVAPSPTLHSNENSHCQPTKSNLRLKRQYTAMQLEERKRKSLDRKLLRMSVAICIVFMILFLPSVAINLAQVKDPRVHMFASVITWLNSC</sequence>
<reference evidence="3" key="3">
    <citation type="submission" date="2025-08" db="UniProtKB">
        <authorList>
            <consortium name="Ensembl"/>
        </authorList>
    </citation>
    <scope>IDENTIFICATION</scope>
</reference>
<feature type="region of interest" description="Disordered" evidence="1">
    <location>
        <begin position="95"/>
        <end position="116"/>
    </location>
</feature>
<protein>
    <submittedName>
        <fullName evidence="3">Uncharacterized protein</fullName>
    </submittedName>
</protein>
<dbReference type="EMBL" id="EAAA01002539">
    <property type="status" value="NOT_ANNOTATED_CDS"/>
    <property type="molecule type" value="Genomic_DNA"/>
</dbReference>
<reference evidence="3" key="4">
    <citation type="submission" date="2025-09" db="UniProtKB">
        <authorList>
            <consortium name="Ensembl"/>
        </authorList>
    </citation>
    <scope>IDENTIFICATION</scope>
</reference>
<dbReference type="AlphaFoldDB" id="F7AVG2"/>
<dbReference type="Gene3D" id="1.20.1070.10">
    <property type="entry name" value="Rhodopsin 7-helix transmembrane proteins"/>
    <property type="match status" value="1"/>
</dbReference>
<evidence type="ECO:0000256" key="2">
    <source>
        <dbReference type="SAM" id="Phobius"/>
    </source>
</evidence>
<proteinExistence type="predicted"/>
<dbReference type="Proteomes" id="UP000008144">
    <property type="component" value="Chromosome 7"/>
</dbReference>
<dbReference type="HOGENOM" id="CLU_1444051_0_0_1"/>
<dbReference type="InParanoid" id="F7AVG2"/>
<dbReference type="Ensembl" id="ENSCINT00000007821.3">
    <property type="protein sequence ID" value="ENSCINP00000007821.3"/>
    <property type="gene ID" value="ENSCING00000003794.3"/>
</dbReference>
<keyword evidence="2" id="KW-0812">Transmembrane</keyword>
<accession>F7AVG2</accession>
<keyword evidence="2" id="KW-1133">Transmembrane helix</keyword>
<reference evidence="3" key="2">
    <citation type="journal article" date="2008" name="Genome Biol.">
        <title>Improved genome assembly and evidence-based global gene model set for the chordate Ciona intestinalis: new insight into intron and operon populations.</title>
        <authorList>
            <person name="Satou Y."/>
            <person name="Mineta K."/>
            <person name="Ogasawara M."/>
            <person name="Sasakura Y."/>
            <person name="Shoguchi E."/>
            <person name="Ueno K."/>
            <person name="Yamada L."/>
            <person name="Matsumoto J."/>
            <person name="Wasserscheid J."/>
            <person name="Dewar K."/>
            <person name="Wiley G.B."/>
            <person name="Macmil S.L."/>
            <person name="Roe B.A."/>
            <person name="Zeller R.W."/>
            <person name="Hastings K.E."/>
            <person name="Lemaire P."/>
            <person name="Lindquist E."/>
            <person name="Endo T."/>
            <person name="Hotta K."/>
            <person name="Inaba K."/>
        </authorList>
    </citation>
    <scope>NUCLEOTIDE SEQUENCE [LARGE SCALE GENOMIC DNA]</scope>
    <source>
        <strain evidence="3">wild type</strain>
    </source>
</reference>
<feature type="compositionally biased region" description="Polar residues" evidence="1">
    <location>
        <begin position="105"/>
        <end position="116"/>
    </location>
</feature>
<keyword evidence="4" id="KW-1185">Reference proteome</keyword>
<feature type="transmembrane region" description="Helical" evidence="2">
    <location>
        <begin position="144"/>
        <end position="168"/>
    </location>
</feature>
<reference evidence="4" key="1">
    <citation type="journal article" date="2002" name="Science">
        <title>The draft genome of Ciona intestinalis: insights into chordate and vertebrate origins.</title>
        <authorList>
            <person name="Dehal P."/>
            <person name="Satou Y."/>
            <person name="Campbell R.K."/>
            <person name="Chapman J."/>
            <person name="Degnan B."/>
            <person name="De Tomaso A."/>
            <person name="Davidson B."/>
            <person name="Di Gregorio A."/>
            <person name="Gelpke M."/>
            <person name="Goodstein D.M."/>
            <person name="Harafuji N."/>
            <person name="Hastings K.E."/>
            <person name="Ho I."/>
            <person name="Hotta K."/>
            <person name="Huang W."/>
            <person name="Kawashima T."/>
            <person name="Lemaire P."/>
            <person name="Martinez D."/>
            <person name="Meinertzhagen I.A."/>
            <person name="Necula S."/>
            <person name="Nonaka M."/>
            <person name="Putnam N."/>
            <person name="Rash S."/>
            <person name="Saiga H."/>
            <person name="Satake M."/>
            <person name="Terry A."/>
            <person name="Yamada L."/>
            <person name="Wang H.G."/>
            <person name="Awazu S."/>
            <person name="Azumi K."/>
            <person name="Boore J."/>
            <person name="Branno M."/>
            <person name="Chin-Bow S."/>
            <person name="DeSantis R."/>
            <person name="Doyle S."/>
            <person name="Francino P."/>
            <person name="Keys D.N."/>
            <person name="Haga S."/>
            <person name="Hayashi H."/>
            <person name="Hino K."/>
            <person name="Imai K.S."/>
            <person name="Inaba K."/>
            <person name="Kano S."/>
            <person name="Kobayashi K."/>
            <person name="Kobayashi M."/>
            <person name="Lee B.I."/>
            <person name="Makabe K.W."/>
            <person name="Manohar C."/>
            <person name="Matassi G."/>
            <person name="Medina M."/>
            <person name="Mochizuki Y."/>
            <person name="Mount S."/>
            <person name="Morishita T."/>
            <person name="Miura S."/>
            <person name="Nakayama A."/>
            <person name="Nishizaka S."/>
            <person name="Nomoto H."/>
            <person name="Ohta F."/>
            <person name="Oishi K."/>
            <person name="Rigoutsos I."/>
            <person name="Sano M."/>
            <person name="Sasaki A."/>
            <person name="Sasakura Y."/>
            <person name="Shoguchi E."/>
            <person name="Shin-i T."/>
            <person name="Spagnuolo A."/>
            <person name="Stainier D."/>
            <person name="Suzuki M.M."/>
            <person name="Tassy O."/>
            <person name="Takatori N."/>
            <person name="Tokuoka M."/>
            <person name="Yagi K."/>
            <person name="Yoshizaki F."/>
            <person name="Wada S."/>
            <person name="Zhang C."/>
            <person name="Hyatt P.D."/>
            <person name="Larimer F."/>
            <person name="Detter C."/>
            <person name="Doggett N."/>
            <person name="Glavina T."/>
            <person name="Hawkins T."/>
            <person name="Richardson P."/>
            <person name="Lucas S."/>
            <person name="Kohara Y."/>
            <person name="Levine M."/>
            <person name="Satoh N."/>
            <person name="Rokhsar D.S."/>
        </authorList>
    </citation>
    <scope>NUCLEOTIDE SEQUENCE [LARGE SCALE GENOMIC DNA]</scope>
</reference>
<dbReference type="EMBL" id="EAAA01002538">
    <property type="status" value="NOT_ANNOTATED_CDS"/>
    <property type="molecule type" value="Genomic_DNA"/>
</dbReference>
<organism evidence="3 4">
    <name type="scientific">Ciona intestinalis</name>
    <name type="common">Transparent sea squirt</name>
    <name type="synonym">Ascidia intestinalis</name>
    <dbReference type="NCBI Taxonomy" id="7719"/>
    <lineage>
        <taxon>Eukaryota</taxon>
        <taxon>Metazoa</taxon>
        <taxon>Chordata</taxon>
        <taxon>Tunicata</taxon>
        <taxon>Ascidiacea</taxon>
        <taxon>Phlebobranchia</taxon>
        <taxon>Cionidae</taxon>
        <taxon>Ciona</taxon>
    </lineage>
</organism>